<evidence type="ECO:0000313" key="3">
    <source>
        <dbReference type="EMBL" id="HHM02801.1"/>
    </source>
</evidence>
<feature type="domain" description="Putative oxidoreductase/dehydrogenase Rossmann-like" evidence="1">
    <location>
        <begin position="15"/>
        <end position="126"/>
    </location>
</feature>
<dbReference type="SUPFAM" id="SSF48179">
    <property type="entry name" value="6-phosphogluconate dehydrogenase C-terminal domain-like"/>
    <property type="match status" value="1"/>
</dbReference>
<dbReference type="EMBL" id="DRLI01000280">
    <property type="protein sequence ID" value="HHM02801.1"/>
    <property type="molecule type" value="Genomic_DNA"/>
</dbReference>
<evidence type="ECO:0000259" key="2">
    <source>
        <dbReference type="Pfam" id="PF10728"/>
    </source>
</evidence>
<dbReference type="AlphaFoldDB" id="A0A7V5RQA2"/>
<dbReference type="Gene3D" id="3.40.50.720">
    <property type="entry name" value="NAD(P)-binding Rossmann-like Domain"/>
    <property type="match status" value="1"/>
</dbReference>
<organism evidence="3">
    <name type="scientific">Caldithrix abyssi</name>
    <dbReference type="NCBI Taxonomy" id="187145"/>
    <lineage>
        <taxon>Bacteria</taxon>
        <taxon>Pseudomonadati</taxon>
        <taxon>Calditrichota</taxon>
        <taxon>Calditrichia</taxon>
        <taxon>Calditrichales</taxon>
        <taxon>Calditrichaceae</taxon>
        <taxon>Caldithrix</taxon>
    </lineage>
</organism>
<dbReference type="InterPro" id="IPR036291">
    <property type="entry name" value="NAD(P)-bd_dom_sf"/>
</dbReference>
<sequence>MTTSDGINFNKRFLIVGPGNVGTSLYRLLDHHYPGTVQLYGRVEANQFQSQYVAEGDYSNFLTMEMVARLEVIFVAVPDDYIREATRKLLLFKQRGRVVLHTSGALGSAELEAVARRGAHCGCLHPMQSFPQKFMPPEHWREIIFSFEGDEACLPFVEELKEKTQSHLLKLSEDQKIALHIAGVFTANYTTALISLAEGILINAGITEIPKNQILAPLLKGVAHNLSKAPSDRILSGPAQRGDINVLRKHLQYLRMTNGPADTYLDMVKVLLNNPRFNIPNSAKIEEILTKFL</sequence>
<dbReference type="Gene3D" id="1.10.1040.20">
    <property type="entry name" value="ProC-like, C-terminal domain"/>
    <property type="match status" value="1"/>
</dbReference>
<dbReference type="InterPro" id="IPR018931">
    <property type="entry name" value="DUF2520"/>
</dbReference>
<dbReference type="SUPFAM" id="SSF51735">
    <property type="entry name" value="NAD(P)-binding Rossmann-fold domains"/>
    <property type="match status" value="1"/>
</dbReference>
<comment type="caution">
    <text evidence="3">The sequence shown here is derived from an EMBL/GenBank/DDBJ whole genome shotgun (WGS) entry which is preliminary data.</text>
</comment>
<accession>A0A7V5RQA2</accession>
<dbReference type="Pfam" id="PF10727">
    <property type="entry name" value="Rossmann-like"/>
    <property type="match status" value="1"/>
</dbReference>
<dbReference type="InterPro" id="IPR008927">
    <property type="entry name" value="6-PGluconate_DH-like_C_sf"/>
</dbReference>
<dbReference type="PANTHER" id="PTHR40459">
    <property type="entry name" value="CONSERVED HYPOTHETICAL ALANINE AND LEUCINE RICH PROTEIN"/>
    <property type="match status" value="1"/>
</dbReference>
<name>A0A7V5RQA2_CALAY</name>
<reference evidence="3" key="1">
    <citation type="journal article" date="2020" name="mSystems">
        <title>Genome- and Community-Level Interaction Insights into Carbon Utilization and Element Cycling Functions of Hydrothermarchaeota in Hydrothermal Sediment.</title>
        <authorList>
            <person name="Zhou Z."/>
            <person name="Liu Y."/>
            <person name="Xu W."/>
            <person name="Pan J."/>
            <person name="Luo Z.H."/>
            <person name="Li M."/>
        </authorList>
    </citation>
    <scope>NUCLEOTIDE SEQUENCE [LARGE SCALE GENOMIC DNA]</scope>
    <source>
        <strain evidence="3">HyVt-460</strain>
    </source>
</reference>
<protein>
    <submittedName>
        <fullName evidence="3">DUF2520 domain-containing protein</fullName>
    </submittedName>
</protein>
<dbReference type="PANTHER" id="PTHR40459:SF1">
    <property type="entry name" value="CONSERVED HYPOTHETICAL ALANINE AND LEUCINE RICH PROTEIN"/>
    <property type="match status" value="1"/>
</dbReference>
<proteinExistence type="predicted"/>
<dbReference type="Pfam" id="PF10728">
    <property type="entry name" value="DUF2520"/>
    <property type="match status" value="1"/>
</dbReference>
<feature type="domain" description="DUF2520" evidence="2">
    <location>
        <begin position="143"/>
        <end position="264"/>
    </location>
</feature>
<dbReference type="InterPro" id="IPR037108">
    <property type="entry name" value="TM1727-like_C_sf"/>
</dbReference>
<dbReference type="InterPro" id="IPR019665">
    <property type="entry name" value="OxRdtase/DH_put_Rossmann_dom"/>
</dbReference>
<evidence type="ECO:0000259" key="1">
    <source>
        <dbReference type="Pfam" id="PF10727"/>
    </source>
</evidence>
<gene>
    <name evidence="3" type="ORF">ENJ15_07280</name>
</gene>
<dbReference type="Proteomes" id="UP000885771">
    <property type="component" value="Unassembled WGS sequence"/>
</dbReference>